<evidence type="ECO:0000256" key="3">
    <source>
        <dbReference type="ARBA" id="ARBA00022741"/>
    </source>
</evidence>
<feature type="domain" description="ABC transporter" evidence="8">
    <location>
        <begin position="499"/>
        <end position="731"/>
    </location>
</feature>
<keyword evidence="11" id="KW-1185">Reference proteome</keyword>
<dbReference type="SMART" id="SM00382">
    <property type="entry name" value="AAA"/>
    <property type="match status" value="1"/>
</dbReference>
<dbReference type="SUPFAM" id="SSF52540">
    <property type="entry name" value="P-loop containing nucleoside triphosphate hydrolases"/>
    <property type="match status" value="1"/>
</dbReference>
<dbReference type="Gene3D" id="1.20.1560.10">
    <property type="entry name" value="ABC transporter type 1, transmembrane domain"/>
    <property type="match status" value="1"/>
</dbReference>
<evidence type="ECO:0000256" key="4">
    <source>
        <dbReference type="ARBA" id="ARBA00022840"/>
    </source>
</evidence>
<dbReference type="InterPro" id="IPR039421">
    <property type="entry name" value="Type_1_exporter"/>
</dbReference>
<keyword evidence="6 7" id="KW-0472">Membrane</keyword>
<dbReference type="InterPro" id="IPR027417">
    <property type="entry name" value="P-loop_NTPase"/>
</dbReference>
<dbReference type="Pfam" id="PF00005">
    <property type="entry name" value="ABC_tran"/>
    <property type="match status" value="1"/>
</dbReference>
<sequence length="731" mass="80564">MTDARNAPDELQKPRKAALSSHDADALASAIRHGSLGDFTAQSGFAACLMALLDARGWRGTQRELSEALPHFASDLSLASLRNVLATLGFRTVERPVKAGESLDPRVMPCLFINGTGDPSVLTLDDEGHVSSFSGDEKAWRTHSGILEDGLAILIVEFDEDADPSRPDVKWTRSILRRLRPRIWRLLGMTFLLNLLALVGPLFIMAIYDQVIASGSSRILLPLAIGLILAALIDLGTRALRGKAIAYIAGRLEFLISRSVFRQILSLPISRTESAPLSGQISRIREFDNMREMFVGTLVSVLLELPFIVLFMLVIGMLAGWVVLIPLVMLALFAVLGIFILPDLKRSIAKSSALRSKQYRFLVEFVTNLRTIREAGAAEKWVERYREMSAANSLAQFRNGQISFLLQTLAQTIMVMAGGATIIAGVLRVLDGTMTAGGLIAVMALVWRVLSPIQNLFLTITRAEQIKMSVAHLDKLMKMKGEQTRKHSGGILRQWSGAIDFTRVSFRYQANTDPVLLGVNFQIRPGEMIAIMGPNGSGKSSILRLIAGLYDSQAGQVSIDGLDVRQIDPQELRQQIAYVPQQCHIFHGTVAQNLRFSNPVASDADLEEACREAGLWDDILRMPDGLETRFGDQTVWQLNAGFRQRLSLARGYLRDASIVLLDEPAQALDTAGDLALIDALQKMRGEKTVIMVSHRPSHIRLADRVLQLENGMLVQDGTPEQIYARIGEKTL</sequence>
<keyword evidence="2 7" id="KW-0812">Transmembrane</keyword>
<feature type="transmembrane region" description="Helical" evidence="7">
    <location>
        <begin position="219"/>
        <end position="237"/>
    </location>
</feature>
<evidence type="ECO:0008006" key="12">
    <source>
        <dbReference type="Google" id="ProtNLM"/>
    </source>
</evidence>
<evidence type="ECO:0000256" key="1">
    <source>
        <dbReference type="ARBA" id="ARBA00004651"/>
    </source>
</evidence>
<dbReference type="PROSITE" id="PS50929">
    <property type="entry name" value="ABC_TM1F"/>
    <property type="match status" value="1"/>
</dbReference>
<dbReference type="InterPro" id="IPR036640">
    <property type="entry name" value="ABC1_TM_sf"/>
</dbReference>
<protein>
    <recommendedName>
        <fullName evidence="12">Peptidase domain-containing ABC transporter</fullName>
    </recommendedName>
</protein>
<feature type="transmembrane region" description="Helical" evidence="7">
    <location>
        <begin position="404"/>
        <end position="427"/>
    </location>
</feature>
<dbReference type="Pfam" id="PF00664">
    <property type="entry name" value="ABC_membrane"/>
    <property type="match status" value="1"/>
</dbReference>
<dbReference type="SUPFAM" id="SSF90123">
    <property type="entry name" value="ABC transporter transmembrane region"/>
    <property type="match status" value="1"/>
</dbReference>
<evidence type="ECO:0000256" key="6">
    <source>
        <dbReference type="ARBA" id="ARBA00023136"/>
    </source>
</evidence>
<evidence type="ECO:0000256" key="2">
    <source>
        <dbReference type="ARBA" id="ARBA00022692"/>
    </source>
</evidence>
<dbReference type="PANTHER" id="PTHR24221:SF248">
    <property type="entry name" value="ABC TRANSPORTER TRANSMEMBRANE REGION"/>
    <property type="match status" value="1"/>
</dbReference>
<feature type="transmembrane region" description="Helical" evidence="7">
    <location>
        <begin position="293"/>
        <end position="315"/>
    </location>
</feature>
<dbReference type="InterPro" id="IPR011527">
    <property type="entry name" value="ABC1_TM_dom"/>
</dbReference>
<evidence type="ECO:0000256" key="5">
    <source>
        <dbReference type="ARBA" id="ARBA00022989"/>
    </source>
</evidence>
<dbReference type="InterPro" id="IPR003593">
    <property type="entry name" value="AAA+_ATPase"/>
</dbReference>
<evidence type="ECO:0000256" key="7">
    <source>
        <dbReference type="SAM" id="Phobius"/>
    </source>
</evidence>
<feature type="transmembrane region" description="Helical" evidence="7">
    <location>
        <begin position="433"/>
        <end position="450"/>
    </location>
</feature>
<evidence type="ECO:0000259" key="8">
    <source>
        <dbReference type="PROSITE" id="PS50893"/>
    </source>
</evidence>
<feature type="domain" description="ABC transmembrane type-1" evidence="9">
    <location>
        <begin position="186"/>
        <end position="465"/>
    </location>
</feature>
<evidence type="ECO:0000313" key="10">
    <source>
        <dbReference type="EMBL" id="GGO04561.1"/>
    </source>
</evidence>
<dbReference type="RefSeq" id="WP_188873300.1">
    <property type="nucleotide sequence ID" value="NZ_BMOV01000001.1"/>
</dbReference>
<evidence type="ECO:0000313" key="11">
    <source>
        <dbReference type="Proteomes" id="UP000602381"/>
    </source>
</evidence>
<name>A0ABQ2L6A6_9PROT</name>
<dbReference type="PANTHER" id="PTHR24221">
    <property type="entry name" value="ATP-BINDING CASSETTE SUB-FAMILY B"/>
    <property type="match status" value="1"/>
</dbReference>
<comment type="caution">
    <text evidence="10">The sequence shown here is derived from an EMBL/GenBank/DDBJ whole genome shotgun (WGS) entry which is preliminary data.</text>
</comment>
<dbReference type="InterPro" id="IPR003439">
    <property type="entry name" value="ABC_transporter-like_ATP-bd"/>
</dbReference>
<dbReference type="Proteomes" id="UP000602381">
    <property type="component" value="Unassembled WGS sequence"/>
</dbReference>
<dbReference type="Gene3D" id="3.40.50.300">
    <property type="entry name" value="P-loop containing nucleotide triphosphate hydrolases"/>
    <property type="match status" value="1"/>
</dbReference>
<evidence type="ECO:0000259" key="9">
    <source>
        <dbReference type="PROSITE" id="PS50929"/>
    </source>
</evidence>
<organism evidence="10 11">
    <name type="scientific">Iodidimonas muriae</name>
    <dbReference type="NCBI Taxonomy" id="261467"/>
    <lineage>
        <taxon>Bacteria</taxon>
        <taxon>Pseudomonadati</taxon>
        <taxon>Pseudomonadota</taxon>
        <taxon>Alphaproteobacteria</taxon>
        <taxon>Iodidimonadales</taxon>
        <taxon>Iodidimonadaceae</taxon>
        <taxon>Iodidimonas</taxon>
    </lineage>
</organism>
<keyword evidence="3" id="KW-0547">Nucleotide-binding</keyword>
<gene>
    <name evidence="10" type="ORF">GCM10007972_01060</name>
</gene>
<dbReference type="PROSITE" id="PS50893">
    <property type="entry name" value="ABC_TRANSPORTER_2"/>
    <property type="match status" value="1"/>
</dbReference>
<reference evidence="11" key="1">
    <citation type="journal article" date="2019" name="Int. J. Syst. Evol. Microbiol.">
        <title>The Global Catalogue of Microorganisms (GCM) 10K type strain sequencing project: providing services to taxonomists for standard genome sequencing and annotation.</title>
        <authorList>
            <consortium name="The Broad Institute Genomics Platform"/>
            <consortium name="The Broad Institute Genome Sequencing Center for Infectious Disease"/>
            <person name="Wu L."/>
            <person name="Ma J."/>
        </authorList>
    </citation>
    <scope>NUCLEOTIDE SEQUENCE [LARGE SCALE GENOMIC DNA]</scope>
    <source>
        <strain evidence="11">JCM 17843</strain>
    </source>
</reference>
<keyword evidence="4" id="KW-0067">ATP-binding</keyword>
<comment type="subcellular location">
    <subcellularLocation>
        <location evidence="1">Cell membrane</location>
        <topology evidence="1">Multi-pass membrane protein</topology>
    </subcellularLocation>
</comment>
<accession>A0ABQ2L6A6</accession>
<proteinExistence type="predicted"/>
<dbReference type="EMBL" id="BMOV01000001">
    <property type="protein sequence ID" value="GGO04561.1"/>
    <property type="molecule type" value="Genomic_DNA"/>
</dbReference>
<feature type="transmembrane region" description="Helical" evidence="7">
    <location>
        <begin position="183"/>
        <end position="207"/>
    </location>
</feature>
<feature type="transmembrane region" description="Helical" evidence="7">
    <location>
        <begin position="321"/>
        <end position="341"/>
    </location>
</feature>
<keyword evidence="5 7" id="KW-1133">Transmembrane helix</keyword>